<protein>
    <submittedName>
        <fullName evidence="4">Uncharacterized protein</fullName>
    </submittedName>
</protein>
<name>E9HTB4_DAPPU</name>
<gene>
    <name evidence="4" type="ORF">DAPPUDRAFT_17028</name>
</gene>
<dbReference type="GO" id="GO:1904355">
    <property type="term" value="P:positive regulation of telomere capping"/>
    <property type="evidence" value="ECO:0000318"/>
    <property type="project" value="GO_Central"/>
</dbReference>
<dbReference type="SUPFAM" id="SSF48403">
    <property type="entry name" value="Ankyrin repeat"/>
    <property type="match status" value="1"/>
</dbReference>
<evidence type="ECO:0000313" key="4">
    <source>
        <dbReference type="EMBL" id="EFX65006.1"/>
    </source>
</evidence>
<dbReference type="HOGENOM" id="CLU_000134_45_5_1"/>
<reference evidence="4 5" key="1">
    <citation type="journal article" date="2011" name="Science">
        <title>The ecoresponsive genome of Daphnia pulex.</title>
        <authorList>
            <person name="Colbourne J.K."/>
            <person name="Pfrender M.E."/>
            <person name="Gilbert D."/>
            <person name="Thomas W.K."/>
            <person name="Tucker A."/>
            <person name="Oakley T.H."/>
            <person name="Tokishita S."/>
            <person name="Aerts A."/>
            <person name="Arnold G.J."/>
            <person name="Basu M.K."/>
            <person name="Bauer D.J."/>
            <person name="Caceres C.E."/>
            <person name="Carmel L."/>
            <person name="Casola C."/>
            <person name="Choi J.H."/>
            <person name="Detter J.C."/>
            <person name="Dong Q."/>
            <person name="Dusheyko S."/>
            <person name="Eads B.D."/>
            <person name="Frohlich T."/>
            <person name="Geiler-Samerotte K.A."/>
            <person name="Gerlach D."/>
            <person name="Hatcher P."/>
            <person name="Jogdeo S."/>
            <person name="Krijgsveld J."/>
            <person name="Kriventseva E.V."/>
            <person name="Kultz D."/>
            <person name="Laforsch C."/>
            <person name="Lindquist E."/>
            <person name="Lopez J."/>
            <person name="Manak J.R."/>
            <person name="Muller J."/>
            <person name="Pangilinan J."/>
            <person name="Patwardhan R.P."/>
            <person name="Pitluck S."/>
            <person name="Pritham E.J."/>
            <person name="Rechtsteiner A."/>
            <person name="Rho M."/>
            <person name="Rogozin I.B."/>
            <person name="Sakarya O."/>
            <person name="Salamov A."/>
            <person name="Schaack S."/>
            <person name="Shapiro H."/>
            <person name="Shiga Y."/>
            <person name="Skalitzky C."/>
            <person name="Smith Z."/>
            <person name="Souvorov A."/>
            <person name="Sung W."/>
            <person name="Tang Z."/>
            <person name="Tsuchiya D."/>
            <person name="Tu H."/>
            <person name="Vos H."/>
            <person name="Wang M."/>
            <person name="Wolf Y.I."/>
            <person name="Yamagata H."/>
            <person name="Yamada T."/>
            <person name="Ye Y."/>
            <person name="Shaw J.R."/>
            <person name="Andrews J."/>
            <person name="Crease T.J."/>
            <person name="Tang H."/>
            <person name="Lucas S.M."/>
            <person name="Robertson H.M."/>
            <person name="Bork P."/>
            <person name="Koonin E.V."/>
            <person name="Zdobnov E.M."/>
            <person name="Grigoriev I.V."/>
            <person name="Lynch M."/>
            <person name="Boore J.L."/>
        </authorList>
    </citation>
    <scope>NUCLEOTIDE SEQUENCE [LARGE SCALE GENOMIC DNA]</scope>
</reference>
<keyword evidence="5" id="KW-1185">Reference proteome</keyword>
<dbReference type="OrthoDB" id="19174at2759"/>
<organism evidence="4 5">
    <name type="scientific">Daphnia pulex</name>
    <name type="common">Water flea</name>
    <dbReference type="NCBI Taxonomy" id="6669"/>
    <lineage>
        <taxon>Eukaryota</taxon>
        <taxon>Metazoa</taxon>
        <taxon>Ecdysozoa</taxon>
        <taxon>Arthropoda</taxon>
        <taxon>Crustacea</taxon>
        <taxon>Branchiopoda</taxon>
        <taxon>Diplostraca</taxon>
        <taxon>Cladocera</taxon>
        <taxon>Anomopoda</taxon>
        <taxon>Daphniidae</taxon>
        <taxon>Daphnia</taxon>
    </lineage>
</organism>
<accession>E9HTB4</accession>
<dbReference type="Pfam" id="PF13857">
    <property type="entry name" value="Ank_5"/>
    <property type="match status" value="1"/>
</dbReference>
<dbReference type="Proteomes" id="UP000000305">
    <property type="component" value="Unassembled WGS sequence"/>
</dbReference>
<dbReference type="PROSITE" id="PS50297">
    <property type="entry name" value="ANK_REP_REGION"/>
    <property type="match status" value="1"/>
</dbReference>
<evidence type="ECO:0000256" key="3">
    <source>
        <dbReference type="PROSITE-ProRule" id="PRU00023"/>
    </source>
</evidence>
<proteinExistence type="predicted"/>
<dbReference type="GO" id="GO:0005737">
    <property type="term" value="C:cytoplasm"/>
    <property type="evidence" value="ECO:0000318"/>
    <property type="project" value="GO_Central"/>
</dbReference>
<dbReference type="GO" id="GO:0003950">
    <property type="term" value="F:NAD+ poly-ADP-ribosyltransferase activity"/>
    <property type="evidence" value="ECO:0000318"/>
    <property type="project" value="GO_Central"/>
</dbReference>
<dbReference type="AlphaFoldDB" id="E9HTB4"/>
<evidence type="ECO:0000256" key="1">
    <source>
        <dbReference type="ARBA" id="ARBA00022737"/>
    </source>
</evidence>
<dbReference type="InterPro" id="IPR002110">
    <property type="entry name" value="Ankyrin_rpt"/>
</dbReference>
<dbReference type="PhylomeDB" id="E9HTB4"/>
<feature type="non-terminal residue" evidence="4">
    <location>
        <position position="1"/>
    </location>
</feature>
<dbReference type="PROSITE" id="PS50088">
    <property type="entry name" value="ANK_REPEAT"/>
    <property type="match status" value="1"/>
</dbReference>
<dbReference type="GO" id="GO:0005634">
    <property type="term" value="C:nucleus"/>
    <property type="evidence" value="ECO:0000318"/>
    <property type="project" value="GO_Central"/>
</dbReference>
<feature type="non-terminal residue" evidence="4">
    <location>
        <position position="73"/>
    </location>
</feature>
<keyword evidence="2 3" id="KW-0040">ANK repeat</keyword>
<dbReference type="InterPro" id="IPR036770">
    <property type="entry name" value="Ankyrin_rpt-contain_sf"/>
</dbReference>
<evidence type="ECO:0000313" key="5">
    <source>
        <dbReference type="Proteomes" id="UP000000305"/>
    </source>
</evidence>
<dbReference type="GO" id="GO:0070198">
    <property type="term" value="P:protein localization to chromosome, telomeric region"/>
    <property type="evidence" value="ECO:0000318"/>
    <property type="project" value="GO_Central"/>
</dbReference>
<dbReference type="InParanoid" id="E9HTB4"/>
<evidence type="ECO:0000256" key="2">
    <source>
        <dbReference type="ARBA" id="ARBA00023043"/>
    </source>
</evidence>
<dbReference type="GO" id="GO:0090263">
    <property type="term" value="P:positive regulation of canonical Wnt signaling pathway"/>
    <property type="evidence" value="ECO:0000318"/>
    <property type="project" value="GO_Central"/>
</dbReference>
<sequence>ETPLIIASQLGAYSLASLILTQKALINLQDEKGYSALHYAIETNALKLVLELLKNGADVNARTNEGNTHMHIA</sequence>
<dbReference type="SMART" id="SM00248">
    <property type="entry name" value="ANK"/>
    <property type="match status" value="2"/>
</dbReference>
<dbReference type="Gene3D" id="1.25.40.20">
    <property type="entry name" value="Ankyrin repeat-containing domain"/>
    <property type="match status" value="1"/>
</dbReference>
<dbReference type="PANTHER" id="PTHR24171">
    <property type="entry name" value="ANKYRIN REPEAT DOMAIN-CONTAINING PROTEIN 39-RELATED"/>
    <property type="match status" value="1"/>
</dbReference>
<dbReference type="EMBL" id="GL732769">
    <property type="protein sequence ID" value="EFX65006.1"/>
    <property type="molecule type" value="Genomic_DNA"/>
</dbReference>
<dbReference type="KEGG" id="dpx:DAPPUDRAFT_17028"/>
<keyword evidence="1" id="KW-0677">Repeat</keyword>
<feature type="repeat" description="ANK" evidence="3">
    <location>
        <begin position="32"/>
        <end position="64"/>
    </location>
</feature>